<evidence type="ECO:0000256" key="1">
    <source>
        <dbReference type="SAM" id="Phobius"/>
    </source>
</evidence>
<comment type="caution">
    <text evidence="2">The sequence shown here is derived from an EMBL/GenBank/DDBJ whole genome shotgun (WGS) entry which is preliminary data.</text>
</comment>
<accession>A0A4R5DDE4</accession>
<feature type="transmembrane region" description="Helical" evidence="1">
    <location>
        <begin position="132"/>
        <end position="154"/>
    </location>
</feature>
<feature type="transmembrane region" description="Helical" evidence="1">
    <location>
        <begin position="45"/>
        <end position="67"/>
    </location>
</feature>
<dbReference type="RefSeq" id="WP_131961318.1">
    <property type="nucleotide sequence ID" value="NZ_SMFL01000013.1"/>
</dbReference>
<dbReference type="Proteomes" id="UP000294850">
    <property type="component" value="Unassembled WGS sequence"/>
</dbReference>
<feature type="transmembrane region" description="Helical" evidence="1">
    <location>
        <begin position="160"/>
        <end position="179"/>
    </location>
</feature>
<keyword evidence="1" id="KW-0812">Transmembrane</keyword>
<feature type="transmembrane region" description="Helical" evidence="1">
    <location>
        <begin position="219"/>
        <end position="240"/>
    </location>
</feature>
<evidence type="ECO:0000313" key="2">
    <source>
        <dbReference type="EMBL" id="TDE11057.1"/>
    </source>
</evidence>
<keyword evidence="1" id="KW-0472">Membrane</keyword>
<keyword evidence="1" id="KW-1133">Transmembrane helix</keyword>
<evidence type="ECO:0000313" key="3">
    <source>
        <dbReference type="Proteomes" id="UP000294850"/>
    </source>
</evidence>
<keyword evidence="3" id="KW-1185">Reference proteome</keyword>
<name>A0A4R5DDE4_9BACT</name>
<proteinExistence type="predicted"/>
<sequence length="242" mass="25978">MPPLIAGVTMAVRKWGEGFGGFIGGFPWIAGPISFFIAIEHGAPFAVSTIPSALLGSIGTIFFALVYAISSTRLAWLPSVLISYLAFFIVALASLGRTVSISAAIVLNLIVLTGVLYIFPKSEKKTESKKQPVYDIPLRMLVATFFVVILTQAADYLGPTWSGILTPFPIMTSTLAVFTHAQQGPQAAARILYGLLLAGYGFVAFLVGVFWLLPVMSIGWAYLILTISTMVINGATVRLLKK</sequence>
<dbReference type="AlphaFoldDB" id="A0A4R5DDE4"/>
<feature type="transmembrane region" description="Helical" evidence="1">
    <location>
        <begin position="74"/>
        <end position="95"/>
    </location>
</feature>
<gene>
    <name evidence="2" type="ORF">E0F88_26540</name>
</gene>
<organism evidence="2 3">
    <name type="scientific">Dyadobacter psychrotolerans</name>
    <dbReference type="NCBI Taxonomy" id="2541721"/>
    <lineage>
        <taxon>Bacteria</taxon>
        <taxon>Pseudomonadati</taxon>
        <taxon>Bacteroidota</taxon>
        <taxon>Cytophagia</taxon>
        <taxon>Cytophagales</taxon>
        <taxon>Spirosomataceae</taxon>
        <taxon>Dyadobacter</taxon>
    </lineage>
</organism>
<feature type="transmembrane region" description="Helical" evidence="1">
    <location>
        <begin position="101"/>
        <end position="120"/>
    </location>
</feature>
<dbReference type="OrthoDB" id="5457281at2"/>
<protein>
    <submittedName>
        <fullName evidence="2">Uncharacterized protein</fullName>
    </submittedName>
</protein>
<dbReference type="EMBL" id="SMFL01000013">
    <property type="protein sequence ID" value="TDE11057.1"/>
    <property type="molecule type" value="Genomic_DNA"/>
</dbReference>
<reference evidence="2 3" key="1">
    <citation type="submission" date="2019-03" db="EMBL/GenBank/DDBJ databases">
        <title>Dyadobacter AR-3-6 sp. nov., isolated from arctic soil.</title>
        <authorList>
            <person name="Chaudhary D.K."/>
        </authorList>
    </citation>
    <scope>NUCLEOTIDE SEQUENCE [LARGE SCALE GENOMIC DNA]</scope>
    <source>
        <strain evidence="2 3">AR-3-6</strain>
    </source>
</reference>
<feature type="transmembrane region" description="Helical" evidence="1">
    <location>
        <begin position="191"/>
        <end position="213"/>
    </location>
</feature>
<feature type="transmembrane region" description="Helical" evidence="1">
    <location>
        <begin position="19"/>
        <end position="39"/>
    </location>
</feature>